<evidence type="ECO:0000313" key="2">
    <source>
        <dbReference type="Proteomes" id="UP001589610"/>
    </source>
</evidence>
<proteinExistence type="predicted"/>
<accession>A0ABV5TQ89</accession>
<dbReference type="Proteomes" id="UP001589610">
    <property type="component" value="Unassembled WGS sequence"/>
</dbReference>
<dbReference type="RefSeq" id="WP_386162275.1">
    <property type="nucleotide sequence ID" value="NZ_JBHMBS010000031.1"/>
</dbReference>
<dbReference type="EMBL" id="JBHMBS010000031">
    <property type="protein sequence ID" value="MFB9681174.1"/>
    <property type="molecule type" value="Genomic_DNA"/>
</dbReference>
<evidence type="ECO:0000313" key="1">
    <source>
        <dbReference type="EMBL" id="MFB9681174.1"/>
    </source>
</evidence>
<evidence type="ECO:0008006" key="3">
    <source>
        <dbReference type="Google" id="ProtNLM"/>
    </source>
</evidence>
<sequence length="81" mass="8959">MTVAIEPAEVTARDLLAQKFPGWTIWRSNTGRWYATRHAWPTEAEGRAGCARTINAATPADLSQLLVDQEECAERAEARSS</sequence>
<protein>
    <recommendedName>
        <fullName evidence="3">DUF1508 domain-containing protein</fullName>
    </recommendedName>
</protein>
<name>A0ABV5TQ89_9ACTN</name>
<organism evidence="1 2">
    <name type="scientific">Streptosporangium vulgare</name>
    <dbReference type="NCBI Taxonomy" id="46190"/>
    <lineage>
        <taxon>Bacteria</taxon>
        <taxon>Bacillati</taxon>
        <taxon>Actinomycetota</taxon>
        <taxon>Actinomycetes</taxon>
        <taxon>Streptosporangiales</taxon>
        <taxon>Streptosporangiaceae</taxon>
        <taxon>Streptosporangium</taxon>
    </lineage>
</organism>
<keyword evidence="2" id="KW-1185">Reference proteome</keyword>
<reference evidence="1 2" key="1">
    <citation type="submission" date="2024-09" db="EMBL/GenBank/DDBJ databases">
        <authorList>
            <person name="Sun Q."/>
            <person name="Mori K."/>
        </authorList>
    </citation>
    <scope>NUCLEOTIDE SEQUENCE [LARGE SCALE GENOMIC DNA]</scope>
    <source>
        <strain evidence="1 2">JCM 3028</strain>
    </source>
</reference>
<gene>
    <name evidence="1" type="ORF">ACFFRH_37340</name>
</gene>
<comment type="caution">
    <text evidence="1">The sequence shown here is derived from an EMBL/GenBank/DDBJ whole genome shotgun (WGS) entry which is preliminary data.</text>
</comment>